<gene>
    <name evidence="1" type="ORF">SPELUC_LOCUS13542</name>
</gene>
<accession>A0ACA9Q676</accession>
<comment type="caution">
    <text evidence="1">The sequence shown here is derived from an EMBL/GenBank/DDBJ whole genome shotgun (WGS) entry which is preliminary data.</text>
</comment>
<evidence type="ECO:0000313" key="1">
    <source>
        <dbReference type="EMBL" id="CAG8737384.1"/>
    </source>
</evidence>
<reference evidence="1" key="1">
    <citation type="submission" date="2021-06" db="EMBL/GenBank/DDBJ databases">
        <authorList>
            <person name="Kallberg Y."/>
            <person name="Tangrot J."/>
            <person name="Rosling A."/>
        </authorList>
    </citation>
    <scope>NUCLEOTIDE SEQUENCE</scope>
    <source>
        <strain evidence="1">28 12/20/2015</strain>
    </source>
</reference>
<organism evidence="1 2">
    <name type="scientific">Cetraspora pellucida</name>
    <dbReference type="NCBI Taxonomy" id="1433469"/>
    <lineage>
        <taxon>Eukaryota</taxon>
        <taxon>Fungi</taxon>
        <taxon>Fungi incertae sedis</taxon>
        <taxon>Mucoromycota</taxon>
        <taxon>Glomeromycotina</taxon>
        <taxon>Glomeromycetes</taxon>
        <taxon>Diversisporales</taxon>
        <taxon>Gigasporaceae</taxon>
        <taxon>Cetraspora</taxon>
    </lineage>
</organism>
<evidence type="ECO:0000313" key="2">
    <source>
        <dbReference type="Proteomes" id="UP000789366"/>
    </source>
</evidence>
<dbReference type="EMBL" id="CAJVPW010036283">
    <property type="protein sequence ID" value="CAG8737384.1"/>
    <property type="molecule type" value="Genomic_DNA"/>
</dbReference>
<keyword evidence="2" id="KW-1185">Reference proteome</keyword>
<proteinExistence type="predicted"/>
<protein>
    <submittedName>
        <fullName evidence="1">1491_t:CDS:1</fullName>
    </submittedName>
</protein>
<dbReference type="Proteomes" id="UP000789366">
    <property type="component" value="Unassembled WGS sequence"/>
</dbReference>
<name>A0ACA9Q676_9GLOM</name>
<sequence length="39" mass="4821">PERQSTKKINQEYIQNPVRYYEKDELNISIDKSKIFKYN</sequence>
<feature type="non-terminal residue" evidence="1">
    <location>
        <position position="1"/>
    </location>
</feature>